<dbReference type="InterPro" id="IPR003961">
    <property type="entry name" value="FN3_dom"/>
</dbReference>
<dbReference type="InterPro" id="IPR013783">
    <property type="entry name" value="Ig-like_fold"/>
</dbReference>
<dbReference type="RefSeq" id="WP_015534436.1">
    <property type="nucleotide sequence ID" value="NZ_BLYL01000006.1"/>
</dbReference>
<feature type="domain" description="Fibronectin type-III" evidence="2">
    <location>
        <begin position="35"/>
        <end position="124"/>
    </location>
</feature>
<proteinExistence type="predicted"/>
<protein>
    <recommendedName>
        <fullName evidence="2">Fibronectin type-III domain-containing protein</fullName>
    </recommendedName>
</protein>
<evidence type="ECO:0000259" key="2">
    <source>
        <dbReference type="PROSITE" id="PS50853"/>
    </source>
</evidence>
<dbReference type="EMBL" id="BLYL01000006">
    <property type="protein sequence ID" value="GFO94260.1"/>
    <property type="molecule type" value="Genomic_DNA"/>
</dbReference>
<dbReference type="SUPFAM" id="SSF49265">
    <property type="entry name" value="Fibronectin type III"/>
    <property type="match status" value="2"/>
</dbReference>
<keyword evidence="1" id="KW-0732">Signal</keyword>
<sequence>MRREKVFNRSLLILAIMSIMLFAMTITASAASGRAVTNLQQTDDTKTGVTVQWSGNYGEEYLVYLSQDRSSGYQALSSYTSTSNKKYIYNLQAGRAYYVIVQTYVNKQLVGQSDPLQVITTPESVDYKSIKQTSGTKNKIGLQWNRVSGVTGYVVAKISGSKVEAQYNVTTNKATVPAKAGTHYSGYYVYSYKRSESNYIALGYGQSTGTLYSAPVNPQYVADAKAGTLIWSPAKSGNVITIGWKANPNYDYPTGYQVQIYSLNGKTRLYTTKATTKTRVKINNAKVRKAINNKGFKVRIRAYKEANGGAKCWSDWSAFKTIIPQACVKKSNVTSVSSTAAKVKWKKVANTKYYLVYYTKNPYASNAKWIKKKVSAKSSSYTIRGLKAYSTFGVYVIPVVKVRGKTYRGQACEYIRCSYYYR</sequence>
<evidence type="ECO:0000313" key="3">
    <source>
        <dbReference type="EMBL" id="GFO94260.1"/>
    </source>
</evidence>
<dbReference type="CDD" id="cd00063">
    <property type="entry name" value="FN3"/>
    <property type="match status" value="1"/>
</dbReference>
<dbReference type="SMART" id="SM00060">
    <property type="entry name" value="FN3"/>
    <property type="match status" value="3"/>
</dbReference>
<organism evidence="3 4">
    <name type="scientific">Coprococcus eutactus</name>
    <dbReference type="NCBI Taxonomy" id="33043"/>
    <lineage>
        <taxon>Bacteria</taxon>
        <taxon>Bacillati</taxon>
        <taxon>Bacillota</taxon>
        <taxon>Clostridia</taxon>
        <taxon>Lachnospirales</taxon>
        <taxon>Lachnospiraceae</taxon>
        <taxon>Coprococcus</taxon>
    </lineage>
</organism>
<dbReference type="Proteomes" id="UP000660047">
    <property type="component" value="Unassembled WGS sequence"/>
</dbReference>
<reference evidence="3" key="1">
    <citation type="submission" date="2020-06" db="EMBL/GenBank/DDBJ databases">
        <title>Characterization of fructooligosaccharide metabolism and fructooligosaccharide-degrading enzymes in human commensal butyrate producers.</title>
        <authorList>
            <person name="Tanno H."/>
            <person name="Fujii T."/>
            <person name="Hirano K."/>
            <person name="Maeno S."/>
            <person name="Tonozuka T."/>
            <person name="Sakamoto M."/>
            <person name="Ohkuma M."/>
            <person name="Tochio T."/>
            <person name="Endo A."/>
        </authorList>
    </citation>
    <scope>NUCLEOTIDE SEQUENCE</scope>
    <source>
        <strain evidence="3">JCM 31265</strain>
    </source>
</reference>
<dbReference type="PROSITE" id="PS50853">
    <property type="entry name" value="FN3"/>
    <property type="match status" value="1"/>
</dbReference>
<gene>
    <name evidence="3" type="ORF">COEU31_13060</name>
</gene>
<name>A0AAI9K266_9FIRM</name>
<evidence type="ECO:0000313" key="4">
    <source>
        <dbReference type="Proteomes" id="UP000660047"/>
    </source>
</evidence>
<feature type="signal peptide" evidence="1">
    <location>
        <begin position="1"/>
        <end position="30"/>
    </location>
</feature>
<feature type="chain" id="PRO_5042518608" description="Fibronectin type-III domain-containing protein" evidence="1">
    <location>
        <begin position="31"/>
        <end position="422"/>
    </location>
</feature>
<dbReference type="InterPro" id="IPR036116">
    <property type="entry name" value="FN3_sf"/>
</dbReference>
<dbReference type="Gene3D" id="2.60.40.10">
    <property type="entry name" value="Immunoglobulins"/>
    <property type="match status" value="3"/>
</dbReference>
<dbReference type="AlphaFoldDB" id="A0AAI9K266"/>
<evidence type="ECO:0000256" key="1">
    <source>
        <dbReference type="SAM" id="SignalP"/>
    </source>
</evidence>
<accession>A0AAI9K266</accession>
<comment type="caution">
    <text evidence="3">The sequence shown here is derived from an EMBL/GenBank/DDBJ whole genome shotgun (WGS) entry which is preliminary data.</text>
</comment>